<evidence type="ECO:0000313" key="9">
    <source>
        <dbReference type="Proteomes" id="UP000029120"/>
    </source>
</evidence>
<evidence type="ECO:0000313" key="8">
    <source>
        <dbReference type="EMBL" id="KFK43392.1"/>
    </source>
</evidence>
<dbReference type="OMA" id="SWAILET"/>
<dbReference type="GO" id="GO:0016020">
    <property type="term" value="C:membrane"/>
    <property type="evidence" value="ECO:0007669"/>
    <property type="project" value="UniProtKB-SubCell"/>
</dbReference>
<keyword evidence="5 6" id="KW-0472">Membrane</keyword>
<evidence type="ECO:0000256" key="6">
    <source>
        <dbReference type="SAM" id="Phobius"/>
    </source>
</evidence>
<protein>
    <recommendedName>
        <fullName evidence="7">GOST seven transmembrane domain-containing protein</fullName>
    </recommendedName>
</protein>
<keyword evidence="9" id="KW-1185">Reference proteome</keyword>
<evidence type="ECO:0000256" key="3">
    <source>
        <dbReference type="ARBA" id="ARBA00022729"/>
    </source>
</evidence>
<dbReference type="Pfam" id="PF06814">
    <property type="entry name" value="GOST_TM"/>
    <property type="match status" value="1"/>
</dbReference>
<dbReference type="InterPro" id="IPR009637">
    <property type="entry name" value="GPR107/GPR108-like"/>
</dbReference>
<evidence type="ECO:0000256" key="1">
    <source>
        <dbReference type="ARBA" id="ARBA00004141"/>
    </source>
</evidence>
<comment type="subcellular location">
    <subcellularLocation>
        <location evidence="1">Membrane</location>
        <topology evidence="1">Multi-pass membrane protein</topology>
    </subcellularLocation>
</comment>
<dbReference type="GO" id="GO:0005794">
    <property type="term" value="C:Golgi apparatus"/>
    <property type="evidence" value="ECO:0007669"/>
    <property type="project" value="TreeGrafter"/>
</dbReference>
<accession>A0A087HMP0</accession>
<organism evidence="8 9">
    <name type="scientific">Arabis alpina</name>
    <name type="common">Alpine rock-cress</name>
    <dbReference type="NCBI Taxonomy" id="50452"/>
    <lineage>
        <taxon>Eukaryota</taxon>
        <taxon>Viridiplantae</taxon>
        <taxon>Streptophyta</taxon>
        <taxon>Embryophyta</taxon>
        <taxon>Tracheophyta</taxon>
        <taxon>Spermatophyta</taxon>
        <taxon>Magnoliopsida</taxon>
        <taxon>eudicotyledons</taxon>
        <taxon>Gunneridae</taxon>
        <taxon>Pentapetalae</taxon>
        <taxon>rosids</taxon>
        <taxon>malvids</taxon>
        <taxon>Brassicales</taxon>
        <taxon>Brassicaceae</taxon>
        <taxon>Arabideae</taxon>
        <taxon>Arabis</taxon>
    </lineage>
</organism>
<gene>
    <name evidence="8" type="ordered locus">AALP_Aa1g120100</name>
</gene>
<keyword evidence="3" id="KW-0732">Signal</keyword>
<dbReference type="eggNOG" id="KOG2568">
    <property type="taxonomic scope" value="Eukaryota"/>
</dbReference>
<dbReference type="EMBL" id="CM002869">
    <property type="protein sequence ID" value="KFK43392.1"/>
    <property type="molecule type" value="Genomic_DNA"/>
</dbReference>
<dbReference type="OrthoDB" id="19932at2759"/>
<reference evidence="9" key="1">
    <citation type="journal article" date="2015" name="Nat. Plants">
        <title>Genome expansion of Arabis alpina linked with retrotransposition and reduced symmetric DNA methylation.</title>
        <authorList>
            <person name="Willing E.M."/>
            <person name="Rawat V."/>
            <person name="Mandakova T."/>
            <person name="Maumus F."/>
            <person name="James G.V."/>
            <person name="Nordstroem K.J."/>
            <person name="Becker C."/>
            <person name="Warthmann N."/>
            <person name="Chica C."/>
            <person name="Szarzynska B."/>
            <person name="Zytnicki M."/>
            <person name="Albani M.C."/>
            <person name="Kiefer C."/>
            <person name="Bergonzi S."/>
            <person name="Castaings L."/>
            <person name="Mateos J.L."/>
            <person name="Berns M.C."/>
            <person name="Bujdoso N."/>
            <person name="Piofczyk T."/>
            <person name="de Lorenzo L."/>
            <person name="Barrero-Sicilia C."/>
            <person name="Mateos I."/>
            <person name="Piednoel M."/>
            <person name="Hagmann J."/>
            <person name="Chen-Min-Tao R."/>
            <person name="Iglesias-Fernandez R."/>
            <person name="Schuster S.C."/>
            <person name="Alonso-Blanco C."/>
            <person name="Roudier F."/>
            <person name="Carbonero P."/>
            <person name="Paz-Ares J."/>
            <person name="Davis S.J."/>
            <person name="Pecinka A."/>
            <person name="Quesneville H."/>
            <person name="Colot V."/>
            <person name="Lysak M.A."/>
            <person name="Weigel D."/>
            <person name="Coupland G."/>
            <person name="Schneeberger K."/>
        </authorList>
    </citation>
    <scope>NUCLEOTIDE SEQUENCE [LARGE SCALE GENOMIC DNA]</scope>
    <source>
        <strain evidence="9">cv. Pajares</strain>
    </source>
</reference>
<evidence type="ECO:0000259" key="7">
    <source>
        <dbReference type="Pfam" id="PF06814"/>
    </source>
</evidence>
<dbReference type="PANTHER" id="PTHR21229">
    <property type="entry name" value="LUNG SEVEN TRANSMEMBRANE RECEPTOR"/>
    <property type="match status" value="1"/>
</dbReference>
<dbReference type="InterPro" id="IPR053937">
    <property type="entry name" value="GOST_TM"/>
</dbReference>
<feature type="transmembrane region" description="Helical" evidence="6">
    <location>
        <begin position="411"/>
        <end position="432"/>
    </location>
</feature>
<feature type="transmembrane region" description="Helical" evidence="6">
    <location>
        <begin position="334"/>
        <end position="353"/>
    </location>
</feature>
<keyword evidence="4 6" id="KW-1133">Transmembrane helix</keyword>
<evidence type="ECO:0000256" key="2">
    <source>
        <dbReference type="ARBA" id="ARBA00022692"/>
    </source>
</evidence>
<feature type="transmembrane region" description="Helical" evidence="6">
    <location>
        <begin position="303"/>
        <end position="322"/>
    </location>
</feature>
<name>A0A087HMP0_ARAAL</name>
<sequence length="496" mass="56407">MARYKSQGFTKLADASYFHGGSEGLYATRFLNVPGSSPDTPLPLKGKSFIRFEDVSFLRTKESAIKQNSTQSSAGLVEAILFVAKQQDRIGRSLLKTENMCCTQALADAGSCNLGEVIISADPNDPHQGPKRIHTFFKSGEQEVKMSLEAVAINRTGWYTVYFMTCDPELDGTIIRGRTVWKNLDGYLPGDQAHLMNFYGFMFLAYVVLGLVWFPQVFRYRRGGIHFQNQISLLISVSIYELAFLYYDFAYLNSAGSSPTDVTFCVVTLSSARKAVSRLLLLFLSSGYGIIKPTFDRITLRMLLAGVLCFVISEALGLAMHFGNIPENGMTFLALSWAILETCFIQWIFRSLFETLKNLKVNKRNIAKLQLYKKFARVLVTMVVLNIFWIYVEVYAFKYLSLSELWHVTWIIPTVWYLLSYALLVFICFSWAPTEKPTRYLYIAEMEDEFEEADEELSLIESGEKTEDGDAERRTLLDAFIIFFGNIPRGRHENPT</sequence>
<dbReference type="Gramene" id="KFK43392">
    <property type="protein sequence ID" value="KFK43392"/>
    <property type="gene ID" value="AALP_AA1G120100"/>
</dbReference>
<feature type="transmembrane region" description="Helical" evidence="6">
    <location>
        <begin position="374"/>
        <end position="391"/>
    </location>
</feature>
<dbReference type="PANTHER" id="PTHR21229:SF55">
    <property type="entry name" value="EXPRESSED PROTEIN-RELATED"/>
    <property type="match status" value="1"/>
</dbReference>
<evidence type="ECO:0000256" key="5">
    <source>
        <dbReference type="ARBA" id="ARBA00023136"/>
    </source>
</evidence>
<dbReference type="Proteomes" id="UP000029120">
    <property type="component" value="Chromosome 1"/>
</dbReference>
<dbReference type="AlphaFoldDB" id="A0A087HMP0"/>
<feature type="domain" description="GOST seven transmembrane" evidence="7">
    <location>
        <begin position="195"/>
        <end position="437"/>
    </location>
</feature>
<evidence type="ECO:0000256" key="4">
    <source>
        <dbReference type="ARBA" id="ARBA00022989"/>
    </source>
</evidence>
<proteinExistence type="predicted"/>
<keyword evidence="2 6" id="KW-0812">Transmembrane</keyword>
<feature type="transmembrane region" description="Helical" evidence="6">
    <location>
        <begin position="198"/>
        <end position="218"/>
    </location>
</feature>